<evidence type="ECO:0000256" key="4">
    <source>
        <dbReference type="SAM" id="MobiDB-lite"/>
    </source>
</evidence>
<dbReference type="GO" id="GO:0071973">
    <property type="term" value="P:bacterial-type flagellum-dependent cell motility"/>
    <property type="evidence" value="ECO:0007669"/>
    <property type="project" value="InterPro"/>
</dbReference>
<evidence type="ECO:0000313" key="8">
    <source>
        <dbReference type="EMBL" id="UON92500.1"/>
    </source>
</evidence>
<evidence type="ECO:0000256" key="3">
    <source>
        <dbReference type="ARBA" id="ARBA00023143"/>
    </source>
</evidence>
<dbReference type="RefSeq" id="WP_227929398.1">
    <property type="nucleotide sequence ID" value="NZ_CP094984.1"/>
</dbReference>
<dbReference type="InterPro" id="IPR046358">
    <property type="entry name" value="Flagellin_C"/>
</dbReference>
<keyword evidence="9" id="KW-1185">Reference proteome</keyword>
<dbReference type="SUPFAM" id="SSF64518">
    <property type="entry name" value="Phase 1 flagellin"/>
    <property type="match status" value="1"/>
</dbReference>
<dbReference type="NCBIfam" id="TIGR02550">
    <property type="entry name" value="flagell_flgL"/>
    <property type="match status" value="1"/>
</dbReference>
<feature type="domain" description="Flagellin C-terminal" evidence="6">
    <location>
        <begin position="212"/>
        <end position="294"/>
    </location>
</feature>
<keyword evidence="7" id="KW-0969">Cilium</keyword>
<evidence type="ECO:0000256" key="2">
    <source>
        <dbReference type="ARBA" id="ARBA00005709"/>
    </source>
</evidence>
<dbReference type="Gene3D" id="1.20.1330.10">
    <property type="entry name" value="f41 fragment of flagellin, N-terminal domain"/>
    <property type="match status" value="1"/>
</dbReference>
<dbReference type="Proteomes" id="UP000829758">
    <property type="component" value="Chromosome"/>
</dbReference>
<gene>
    <name evidence="7" type="primary">flgL</name>
    <name evidence="7" type="ORF">LJ755_13280</name>
    <name evidence="8" type="ORF">MUK71_02265</name>
</gene>
<proteinExistence type="inferred from homology"/>
<dbReference type="PANTHER" id="PTHR42792">
    <property type="entry name" value="FLAGELLIN"/>
    <property type="match status" value="1"/>
</dbReference>
<evidence type="ECO:0000313" key="9">
    <source>
        <dbReference type="Proteomes" id="UP000829758"/>
    </source>
</evidence>
<dbReference type="InterPro" id="IPR001029">
    <property type="entry name" value="Flagellin_N"/>
</dbReference>
<evidence type="ECO:0000259" key="5">
    <source>
        <dbReference type="Pfam" id="PF00669"/>
    </source>
</evidence>
<feature type="domain" description="Flagellin N-terminal" evidence="5">
    <location>
        <begin position="7"/>
        <end position="140"/>
    </location>
</feature>
<name>A0A9X1M9F4_9MICC</name>
<reference evidence="7" key="1">
    <citation type="submission" date="2021-10" db="EMBL/GenBank/DDBJ databases">
        <title>Novel species in genus Arthrobacter.</title>
        <authorList>
            <person name="Liu Y."/>
        </authorList>
    </citation>
    <scope>NUCLEOTIDE SEQUENCE</scope>
    <source>
        <strain evidence="9">zg-Y462</strain>
        <strain evidence="7">Zg-Y462</strain>
    </source>
</reference>
<dbReference type="GO" id="GO:0009424">
    <property type="term" value="C:bacterial-type flagellum hook"/>
    <property type="evidence" value="ECO:0007669"/>
    <property type="project" value="InterPro"/>
</dbReference>
<evidence type="ECO:0000313" key="7">
    <source>
        <dbReference type="EMBL" id="MCC3273696.1"/>
    </source>
</evidence>
<dbReference type="PANTHER" id="PTHR42792:SF1">
    <property type="entry name" value="FLAGELLAR HOOK-ASSOCIATED PROTEIN 3"/>
    <property type="match status" value="1"/>
</dbReference>
<evidence type="ECO:0000259" key="6">
    <source>
        <dbReference type="Pfam" id="PF00700"/>
    </source>
</evidence>
<evidence type="ECO:0000313" key="10">
    <source>
        <dbReference type="Proteomes" id="UP001155145"/>
    </source>
</evidence>
<dbReference type="Pfam" id="PF00700">
    <property type="entry name" value="Flagellin_C"/>
    <property type="match status" value="1"/>
</dbReference>
<sequence>MISRTTNQTMARTAQQNLQASMSRMAKLQEQVTSSSAIARPSDDPTGTANAMKVRAEIRANTQHAANVSDAEGWLSVTDGALANTNKILGRVKDLALSASTGTMSPTDRQAIATELEGLKTDLLREANTTYLGRTVFAGTSDTGKAFTENPAGTYDYSGSGTPTTRRLDSSTLMRVDTDGEAVFGKDENSVFRLVDDLVSDLKANKDSTGYLTKIDAAADTVLREHSALGVRHAATLKAKDTLADQSISLETRRSGIEDLDTAKVILDMKLQEVAYQSALAVTARALQPTLMDFLR</sequence>
<dbReference type="PRINTS" id="PR00207">
    <property type="entry name" value="FLAGELLIN"/>
</dbReference>
<keyword evidence="3" id="KW-0975">Bacterial flagellum</keyword>
<keyword evidence="7" id="KW-0966">Cell projection</keyword>
<dbReference type="EMBL" id="CP094984">
    <property type="protein sequence ID" value="UON92500.1"/>
    <property type="molecule type" value="Genomic_DNA"/>
</dbReference>
<feature type="region of interest" description="Disordered" evidence="4">
    <location>
        <begin position="1"/>
        <end position="48"/>
    </location>
</feature>
<dbReference type="Proteomes" id="UP001155145">
    <property type="component" value="Unassembled WGS sequence"/>
</dbReference>
<feature type="compositionally biased region" description="Polar residues" evidence="4">
    <location>
        <begin position="1"/>
        <end position="22"/>
    </location>
</feature>
<dbReference type="Pfam" id="PF00669">
    <property type="entry name" value="Flagellin_N"/>
    <property type="match status" value="1"/>
</dbReference>
<accession>A0A9X1M9F4</accession>
<keyword evidence="7" id="KW-0282">Flagellum</keyword>
<comment type="subcellular location">
    <subcellularLocation>
        <location evidence="1">Bacterial flagellum</location>
    </subcellularLocation>
</comment>
<dbReference type="GO" id="GO:0005198">
    <property type="term" value="F:structural molecule activity"/>
    <property type="evidence" value="ECO:0007669"/>
    <property type="project" value="InterPro"/>
</dbReference>
<protein>
    <submittedName>
        <fullName evidence="7">Flagellar hook-associated protein FlgL</fullName>
    </submittedName>
</protein>
<dbReference type="InterPro" id="IPR001492">
    <property type="entry name" value="Flagellin"/>
</dbReference>
<comment type="similarity">
    <text evidence="2">Belongs to the bacterial flagellin family.</text>
</comment>
<dbReference type="EMBL" id="JAJFZT010000008">
    <property type="protein sequence ID" value="MCC3273696.1"/>
    <property type="molecule type" value="Genomic_DNA"/>
</dbReference>
<organism evidence="7 10">
    <name type="scientific">Arthrobacter zhangbolii</name>
    <dbReference type="NCBI Taxonomy" id="2886936"/>
    <lineage>
        <taxon>Bacteria</taxon>
        <taxon>Bacillati</taxon>
        <taxon>Actinomycetota</taxon>
        <taxon>Actinomycetes</taxon>
        <taxon>Micrococcales</taxon>
        <taxon>Micrococcaceae</taxon>
        <taxon>Arthrobacter</taxon>
    </lineage>
</organism>
<dbReference type="InterPro" id="IPR013384">
    <property type="entry name" value="Flagell_FlgL"/>
</dbReference>
<evidence type="ECO:0000256" key="1">
    <source>
        <dbReference type="ARBA" id="ARBA00004365"/>
    </source>
</evidence>
<dbReference type="AlphaFoldDB" id="A0A9X1M9F4"/>